<dbReference type="AlphaFoldDB" id="A0A5N8VHG2"/>
<dbReference type="Proteomes" id="UP000325849">
    <property type="component" value="Unassembled WGS sequence"/>
</dbReference>
<name>A0A5N8VHG2_9ACTN</name>
<proteinExistence type="predicted"/>
<accession>A0A5N8VHG2</accession>
<keyword evidence="2" id="KW-1185">Reference proteome</keyword>
<evidence type="ECO:0000313" key="2">
    <source>
        <dbReference type="Proteomes" id="UP000325849"/>
    </source>
</evidence>
<dbReference type="EMBL" id="VJZD01000100">
    <property type="protein sequence ID" value="MPY34122.1"/>
    <property type="molecule type" value="Genomic_DNA"/>
</dbReference>
<organism evidence="1 2">
    <name type="scientific">Streptomyces adustus</name>
    <dbReference type="NCBI Taxonomy" id="1609272"/>
    <lineage>
        <taxon>Bacteria</taxon>
        <taxon>Bacillati</taxon>
        <taxon>Actinomycetota</taxon>
        <taxon>Actinomycetes</taxon>
        <taxon>Kitasatosporales</taxon>
        <taxon>Streptomycetaceae</taxon>
        <taxon>Streptomyces</taxon>
    </lineage>
</organism>
<gene>
    <name evidence="1" type="ORF">FNH09_23590</name>
</gene>
<evidence type="ECO:0000313" key="1">
    <source>
        <dbReference type="EMBL" id="MPY34122.1"/>
    </source>
</evidence>
<comment type="caution">
    <text evidence="1">The sequence shown here is derived from an EMBL/GenBank/DDBJ whole genome shotgun (WGS) entry which is preliminary data.</text>
</comment>
<reference evidence="1 2" key="1">
    <citation type="submission" date="2019-07" db="EMBL/GenBank/DDBJ databases">
        <title>New species of Amycolatopsis and Streptomyces.</title>
        <authorList>
            <person name="Duangmal K."/>
            <person name="Teo W.F.A."/>
            <person name="Lipun K."/>
        </authorList>
    </citation>
    <scope>NUCLEOTIDE SEQUENCE [LARGE SCALE GENOMIC DNA]</scope>
    <source>
        <strain evidence="1 2">NBRC 109810</strain>
    </source>
</reference>
<protein>
    <submittedName>
        <fullName evidence="1">Uncharacterized protein</fullName>
    </submittedName>
</protein>
<sequence>MLWEAHLRAPFPESFRGVDLDGVDLVLLDADVAGLVLRELGGTLDGHWIAVLWARIAELGKVVPLIEEEYCVSYFTGLAELARLAAARHLPAATD</sequence>